<evidence type="ECO:0000313" key="3">
    <source>
        <dbReference type="Proteomes" id="UP000054821"/>
    </source>
</evidence>
<keyword evidence="3" id="KW-1185">Reference proteome</keyword>
<accession>A0A0W7VJC4</accession>
<reference evidence="2 3" key="1">
    <citation type="journal article" date="2016" name="Genome Announc.">
        <title>Draft Whole-Genome Sequence of Trichoderma gamsii T6085, a Promising Biocontrol Agent of Fusarium Head Blight on Wheat.</title>
        <authorList>
            <person name="Baroncelli R."/>
            <person name="Zapparata A."/>
            <person name="Piaggeschi G."/>
            <person name="Sarrocco S."/>
            <person name="Vannacci G."/>
        </authorList>
    </citation>
    <scope>NUCLEOTIDE SEQUENCE [LARGE SCALE GENOMIC DNA]</scope>
    <source>
        <strain evidence="2 3">T6085</strain>
    </source>
</reference>
<comment type="caution">
    <text evidence="2">The sequence shown here is derived from an EMBL/GenBank/DDBJ whole genome shotgun (WGS) entry which is preliminary data.</text>
</comment>
<evidence type="ECO:0000313" key="1">
    <source>
        <dbReference type="EMBL" id="PNP39345.1"/>
    </source>
</evidence>
<name>A0A0W7VJC4_9HYPO</name>
<evidence type="ECO:0000313" key="4">
    <source>
        <dbReference type="Proteomes" id="UP000236546"/>
    </source>
</evidence>
<protein>
    <recommendedName>
        <fullName evidence="5">Tubby C-terminal domain-containing protein</fullName>
    </recommendedName>
</protein>
<reference evidence="1 4" key="2">
    <citation type="submission" date="2017-02" db="EMBL/GenBank/DDBJ databases">
        <title>Genomes of Trichoderma spp. with biocontrol activity.</title>
        <authorList>
            <person name="Gardiner D."/>
            <person name="Kazan K."/>
            <person name="Vos C."/>
            <person name="Harvey P."/>
        </authorList>
    </citation>
    <scope>NUCLEOTIDE SEQUENCE [LARGE SCALE GENOMIC DNA]</scope>
    <source>
        <strain evidence="1 4">A5MH</strain>
    </source>
</reference>
<evidence type="ECO:0000313" key="2">
    <source>
        <dbReference type="EMBL" id="PON29175.1"/>
    </source>
</evidence>
<dbReference type="OrthoDB" id="3431997at2759"/>
<dbReference type="Proteomes" id="UP000054821">
    <property type="component" value="Unassembled WGS sequence"/>
</dbReference>
<gene>
    <name evidence="2" type="ORF">TGAM01_v202283</name>
    <name evidence="1" type="ORF">TGAMA5MH_08763</name>
</gene>
<dbReference type="EMBL" id="MTYH01000083">
    <property type="protein sequence ID" value="PNP39345.1"/>
    <property type="molecule type" value="Genomic_DNA"/>
</dbReference>
<sequence length="194" mass="22096">MSRLFQIVRPAFKLSYQIIPDGEEEPLYKVKNQPLPGNRPDLALHSGPDLATPILVSCYMPKFSRHCKIGFGDPTSGEPIIWEDFFKPKKSSCERNISVSFSSGDIVSETGKGEREQFTWKRTHHVSVPGKKFHAATKRNRKLIDERGEVVAIFTHDMKVGVEGWLQINVDRGRDFDVLVMITVLAICEKIRRQ</sequence>
<evidence type="ECO:0008006" key="5">
    <source>
        <dbReference type="Google" id="ProtNLM"/>
    </source>
</evidence>
<proteinExistence type="predicted"/>
<dbReference type="GeneID" id="29987212"/>
<dbReference type="Proteomes" id="UP000236546">
    <property type="component" value="Unassembled WGS sequence"/>
</dbReference>
<organism evidence="2 3">
    <name type="scientific">Trichoderma gamsii</name>
    <dbReference type="NCBI Taxonomy" id="398673"/>
    <lineage>
        <taxon>Eukaryota</taxon>
        <taxon>Fungi</taxon>
        <taxon>Dikarya</taxon>
        <taxon>Ascomycota</taxon>
        <taxon>Pezizomycotina</taxon>
        <taxon>Sordariomycetes</taxon>
        <taxon>Hypocreomycetidae</taxon>
        <taxon>Hypocreales</taxon>
        <taxon>Hypocreaceae</taxon>
        <taxon>Trichoderma</taxon>
    </lineage>
</organism>
<reference evidence="2" key="3">
    <citation type="submission" date="2017-08" db="EMBL/GenBank/DDBJ databases">
        <title>Trichoderma gamsii strain T6085, whole genome shotgun sequencing project.</title>
        <authorList>
            <person name="Baroncelli R."/>
        </authorList>
    </citation>
    <scope>NUCLEOTIDE SEQUENCE</scope>
    <source>
        <strain evidence="2">T6085</strain>
    </source>
</reference>
<dbReference type="AlphaFoldDB" id="A0A0W7VJC4"/>
<dbReference type="RefSeq" id="XP_018659637.1">
    <property type="nucleotide sequence ID" value="XM_018807129.1"/>
</dbReference>
<dbReference type="STRING" id="398673.A0A0W7VJC4"/>
<dbReference type="EMBL" id="JPDN02000005">
    <property type="protein sequence ID" value="PON29175.1"/>
    <property type="molecule type" value="Genomic_DNA"/>
</dbReference>